<evidence type="ECO:0000313" key="9">
    <source>
        <dbReference type="EMBL" id="KIY51998.1"/>
    </source>
</evidence>
<feature type="coiled-coil region" evidence="5">
    <location>
        <begin position="439"/>
        <end position="466"/>
    </location>
</feature>
<evidence type="ECO:0000256" key="6">
    <source>
        <dbReference type="SAM" id="MobiDB-lite"/>
    </source>
</evidence>
<dbReference type="PANTHER" id="PTHR23319:SF4">
    <property type="entry name" value="GRAM DOMAIN CONTAINING 1B, ISOFORM E"/>
    <property type="match status" value="1"/>
</dbReference>
<dbReference type="InterPro" id="IPR011993">
    <property type="entry name" value="PH-like_dom_sf"/>
</dbReference>
<name>A0A0D7AMI7_9AGAR</name>
<sequence>MTAFVIPNAILVTTRQAKYQFASFLARDTTFDVLYNVWRIARPDNVGLSGEQLLTGPAGAVTAASTPDAVPVDGGTLPKVTKCLCGTPNHPAHYKEVALETVIPGTPETIYNLMFTSGFIKEFLVKDQKLMDLQMSDWTPTVSGSKLLTRSMSYIKPLYSTVGPSKTKCEIIDEVLHADSAQCMTLLTTTRTPDVPSGGVFAVKTLTCVTWASTVSSRVSVTTEVEWSGRSFIRSIIERSCIDGQRTHHVALEKAMRAYIQAHQSEFLPEGVDASAITPAEPSLIANKPSAPSAEKEPSEERAEGTGRGLQWAYDTLEGAYKVGSASAAGAIELLGDAWRSSTLTTVLYFVIVLLVISNIWTLKRVGKSEERGRRAERVRQDEHERWLQGVMTGLLGEAAYSGSNALPFSRGLAQQQQSQSQPQAVSCPPSTGDWQTDLEDLKGTLDAVEDRLHVIREQIAEAEGTAGAASSTPLSELD</sequence>
<dbReference type="OrthoDB" id="2162691at2759"/>
<gene>
    <name evidence="9" type="ORF">FISHEDRAFT_56236</name>
</gene>
<evidence type="ECO:0000256" key="3">
    <source>
        <dbReference type="ARBA" id="ARBA00022989"/>
    </source>
</evidence>
<dbReference type="PANTHER" id="PTHR23319">
    <property type="entry name" value="GRAM DOMAIN CONTAINING 1B, ISOFORM E"/>
    <property type="match status" value="1"/>
</dbReference>
<feature type="domain" description="VASt" evidence="8">
    <location>
        <begin position="93"/>
        <end position="264"/>
    </location>
</feature>
<feature type="transmembrane region" description="Helical" evidence="7">
    <location>
        <begin position="347"/>
        <end position="366"/>
    </location>
</feature>
<feature type="region of interest" description="Disordered" evidence="6">
    <location>
        <begin position="413"/>
        <end position="434"/>
    </location>
</feature>
<dbReference type="GO" id="GO:0032934">
    <property type="term" value="F:sterol binding"/>
    <property type="evidence" value="ECO:0007669"/>
    <property type="project" value="TreeGrafter"/>
</dbReference>
<dbReference type="GO" id="GO:0032366">
    <property type="term" value="P:intracellular sterol transport"/>
    <property type="evidence" value="ECO:0007669"/>
    <property type="project" value="TreeGrafter"/>
</dbReference>
<dbReference type="GO" id="GO:0032541">
    <property type="term" value="C:cortical endoplasmic reticulum"/>
    <property type="evidence" value="ECO:0007669"/>
    <property type="project" value="TreeGrafter"/>
</dbReference>
<evidence type="ECO:0000313" key="10">
    <source>
        <dbReference type="Proteomes" id="UP000054144"/>
    </source>
</evidence>
<dbReference type="GO" id="GO:0005886">
    <property type="term" value="C:plasma membrane"/>
    <property type="evidence" value="ECO:0007669"/>
    <property type="project" value="TreeGrafter"/>
</dbReference>
<feature type="region of interest" description="Disordered" evidence="6">
    <location>
        <begin position="283"/>
        <end position="308"/>
    </location>
</feature>
<keyword evidence="4 7" id="KW-0472">Membrane</keyword>
<proteinExistence type="predicted"/>
<keyword evidence="2 7" id="KW-0812">Transmembrane</keyword>
<evidence type="ECO:0000256" key="5">
    <source>
        <dbReference type="SAM" id="Coils"/>
    </source>
</evidence>
<dbReference type="GO" id="GO:0005739">
    <property type="term" value="C:mitochondrion"/>
    <property type="evidence" value="ECO:0007669"/>
    <property type="project" value="TreeGrafter"/>
</dbReference>
<organism evidence="9 10">
    <name type="scientific">Fistulina hepatica ATCC 64428</name>
    <dbReference type="NCBI Taxonomy" id="1128425"/>
    <lineage>
        <taxon>Eukaryota</taxon>
        <taxon>Fungi</taxon>
        <taxon>Dikarya</taxon>
        <taxon>Basidiomycota</taxon>
        <taxon>Agaricomycotina</taxon>
        <taxon>Agaricomycetes</taxon>
        <taxon>Agaricomycetidae</taxon>
        <taxon>Agaricales</taxon>
        <taxon>Fistulinaceae</taxon>
        <taxon>Fistulina</taxon>
    </lineage>
</organism>
<evidence type="ECO:0000256" key="2">
    <source>
        <dbReference type="ARBA" id="ARBA00022692"/>
    </source>
</evidence>
<protein>
    <recommendedName>
        <fullName evidence="8">VASt domain-containing protein</fullName>
    </recommendedName>
</protein>
<dbReference type="InterPro" id="IPR051482">
    <property type="entry name" value="Cholesterol_transport"/>
</dbReference>
<dbReference type="EMBL" id="KN881646">
    <property type="protein sequence ID" value="KIY51998.1"/>
    <property type="molecule type" value="Genomic_DNA"/>
</dbReference>
<reference evidence="9 10" key="1">
    <citation type="journal article" date="2015" name="Fungal Genet. Biol.">
        <title>Evolution of novel wood decay mechanisms in Agaricales revealed by the genome sequences of Fistulina hepatica and Cylindrobasidium torrendii.</title>
        <authorList>
            <person name="Floudas D."/>
            <person name="Held B.W."/>
            <person name="Riley R."/>
            <person name="Nagy L.G."/>
            <person name="Koehler G."/>
            <person name="Ransdell A.S."/>
            <person name="Younus H."/>
            <person name="Chow J."/>
            <person name="Chiniquy J."/>
            <person name="Lipzen A."/>
            <person name="Tritt A."/>
            <person name="Sun H."/>
            <person name="Haridas S."/>
            <person name="LaButti K."/>
            <person name="Ohm R.A."/>
            <person name="Kues U."/>
            <person name="Blanchette R.A."/>
            <person name="Grigoriev I.V."/>
            <person name="Minto R.E."/>
            <person name="Hibbett D.S."/>
        </authorList>
    </citation>
    <scope>NUCLEOTIDE SEQUENCE [LARGE SCALE GENOMIC DNA]</scope>
    <source>
        <strain evidence="9 10">ATCC 64428</strain>
    </source>
</reference>
<dbReference type="Pfam" id="PF16016">
    <property type="entry name" value="VASt"/>
    <property type="match status" value="1"/>
</dbReference>
<dbReference type="InterPro" id="IPR031968">
    <property type="entry name" value="VASt"/>
</dbReference>
<evidence type="ECO:0000256" key="1">
    <source>
        <dbReference type="ARBA" id="ARBA00004370"/>
    </source>
</evidence>
<keyword evidence="5" id="KW-0175">Coiled coil</keyword>
<evidence type="ECO:0000256" key="4">
    <source>
        <dbReference type="ARBA" id="ARBA00023136"/>
    </source>
</evidence>
<accession>A0A0D7AMI7</accession>
<dbReference type="AlphaFoldDB" id="A0A0D7AMI7"/>
<dbReference type="GO" id="GO:0140268">
    <property type="term" value="C:endoplasmic reticulum-plasma membrane contact site"/>
    <property type="evidence" value="ECO:0007669"/>
    <property type="project" value="TreeGrafter"/>
</dbReference>
<feature type="compositionally biased region" description="Basic and acidic residues" evidence="6">
    <location>
        <begin position="294"/>
        <end position="305"/>
    </location>
</feature>
<dbReference type="GO" id="GO:0120015">
    <property type="term" value="F:sterol transfer activity"/>
    <property type="evidence" value="ECO:0007669"/>
    <property type="project" value="TreeGrafter"/>
</dbReference>
<feature type="compositionally biased region" description="Low complexity" evidence="6">
    <location>
        <begin position="415"/>
        <end position="431"/>
    </location>
</feature>
<keyword evidence="3 7" id="KW-1133">Transmembrane helix</keyword>
<dbReference type="Proteomes" id="UP000054144">
    <property type="component" value="Unassembled WGS sequence"/>
</dbReference>
<evidence type="ECO:0000256" key="7">
    <source>
        <dbReference type="SAM" id="Phobius"/>
    </source>
</evidence>
<dbReference type="PROSITE" id="PS51778">
    <property type="entry name" value="VAST"/>
    <property type="match status" value="1"/>
</dbReference>
<keyword evidence="10" id="KW-1185">Reference proteome</keyword>
<dbReference type="Gene3D" id="2.30.29.30">
    <property type="entry name" value="Pleckstrin-homology domain (PH domain)/Phosphotyrosine-binding domain (PTB)"/>
    <property type="match status" value="1"/>
</dbReference>
<dbReference type="GO" id="GO:0005789">
    <property type="term" value="C:endoplasmic reticulum membrane"/>
    <property type="evidence" value="ECO:0007669"/>
    <property type="project" value="TreeGrafter"/>
</dbReference>
<evidence type="ECO:0000259" key="8">
    <source>
        <dbReference type="PROSITE" id="PS51778"/>
    </source>
</evidence>
<comment type="subcellular location">
    <subcellularLocation>
        <location evidence="1">Membrane</location>
    </subcellularLocation>
</comment>